<dbReference type="PANTHER" id="PTHR24198:SF165">
    <property type="entry name" value="ANKYRIN REPEAT-CONTAINING PROTEIN-RELATED"/>
    <property type="match status" value="1"/>
</dbReference>
<gene>
    <name evidence="3" type="ORF">DM02DRAFT_469154</name>
</gene>
<evidence type="ECO:0000313" key="3">
    <source>
        <dbReference type="EMBL" id="PVH93595.1"/>
    </source>
</evidence>
<dbReference type="PANTHER" id="PTHR24198">
    <property type="entry name" value="ANKYRIN REPEAT AND PROTEIN KINASE DOMAIN-CONTAINING PROTEIN"/>
    <property type="match status" value="1"/>
</dbReference>
<dbReference type="SMART" id="SM00248">
    <property type="entry name" value="ANK"/>
    <property type="match status" value="2"/>
</dbReference>
<keyword evidence="1" id="KW-0677">Repeat</keyword>
<dbReference type="InterPro" id="IPR036770">
    <property type="entry name" value="Ankyrin_rpt-contain_sf"/>
</dbReference>
<reference evidence="3 4" key="1">
    <citation type="journal article" date="2018" name="Sci. Rep.">
        <title>Comparative genomics provides insights into the lifestyle and reveals functional heterogeneity of dark septate endophytic fungi.</title>
        <authorList>
            <person name="Knapp D.G."/>
            <person name="Nemeth J.B."/>
            <person name="Barry K."/>
            <person name="Hainaut M."/>
            <person name="Henrissat B."/>
            <person name="Johnson J."/>
            <person name="Kuo A."/>
            <person name="Lim J.H.P."/>
            <person name="Lipzen A."/>
            <person name="Nolan M."/>
            <person name="Ohm R.A."/>
            <person name="Tamas L."/>
            <person name="Grigoriev I.V."/>
            <person name="Spatafora J.W."/>
            <person name="Nagy L.G."/>
            <person name="Kovacs G.M."/>
        </authorList>
    </citation>
    <scope>NUCLEOTIDE SEQUENCE [LARGE SCALE GENOMIC DNA]</scope>
    <source>
        <strain evidence="3 4">DSE2036</strain>
    </source>
</reference>
<dbReference type="Pfam" id="PF12796">
    <property type="entry name" value="Ank_2"/>
    <property type="match status" value="1"/>
</dbReference>
<dbReference type="EMBL" id="KZ805578">
    <property type="protein sequence ID" value="PVH93595.1"/>
    <property type="molecule type" value="Genomic_DNA"/>
</dbReference>
<protein>
    <submittedName>
        <fullName evidence="3">Uncharacterized protein</fullName>
    </submittedName>
</protein>
<feature type="non-terminal residue" evidence="3">
    <location>
        <position position="100"/>
    </location>
</feature>
<dbReference type="Gene3D" id="1.25.40.20">
    <property type="entry name" value="Ankyrin repeat-containing domain"/>
    <property type="match status" value="1"/>
</dbReference>
<evidence type="ECO:0000256" key="2">
    <source>
        <dbReference type="ARBA" id="ARBA00023043"/>
    </source>
</evidence>
<keyword evidence="2" id="KW-0040">ANK repeat</keyword>
<dbReference type="SUPFAM" id="SSF48403">
    <property type="entry name" value="Ankyrin repeat"/>
    <property type="match status" value="1"/>
</dbReference>
<feature type="non-terminal residue" evidence="3">
    <location>
        <position position="1"/>
    </location>
</feature>
<dbReference type="OrthoDB" id="20872at2759"/>
<evidence type="ECO:0000313" key="4">
    <source>
        <dbReference type="Proteomes" id="UP000244855"/>
    </source>
</evidence>
<dbReference type="AlphaFoldDB" id="A0A2V1D6C9"/>
<keyword evidence="4" id="KW-1185">Reference proteome</keyword>
<name>A0A2V1D6C9_9PLEO</name>
<sequence>GHDAVMELPLTKEGVDPDFRGADLRTPLSWAAMSFGHNTAVKLLLSTNTLDPNHSDKYGRKILLWASENRYEIVVELLLAKDNINPNSMDRLGQTPLSCA</sequence>
<dbReference type="Proteomes" id="UP000244855">
    <property type="component" value="Unassembled WGS sequence"/>
</dbReference>
<organism evidence="3 4">
    <name type="scientific">Periconia macrospinosa</name>
    <dbReference type="NCBI Taxonomy" id="97972"/>
    <lineage>
        <taxon>Eukaryota</taxon>
        <taxon>Fungi</taxon>
        <taxon>Dikarya</taxon>
        <taxon>Ascomycota</taxon>
        <taxon>Pezizomycotina</taxon>
        <taxon>Dothideomycetes</taxon>
        <taxon>Pleosporomycetidae</taxon>
        <taxon>Pleosporales</taxon>
        <taxon>Massarineae</taxon>
        <taxon>Periconiaceae</taxon>
        <taxon>Periconia</taxon>
    </lineage>
</organism>
<dbReference type="InterPro" id="IPR002110">
    <property type="entry name" value="Ankyrin_rpt"/>
</dbReference>
<dbReference type="STRING" id="97972.A0A2V1D6C9"/>
<proteinExistence type="predicted"/>
<accession>A0A2V1D6C9</accession>
<evidence type="ECO:0000256" key="1">
    <source>
        <dbReference type="ARBA" id="ARBA00022737"/>
    </source>
</evidence>